<gene>
    <name evidence="2" type="ORF">AMK59_798</name>
</gene>
<evidence type="ECO:0000256" key="1">
    <source>
        <dbReference type="SAM" id="MobiDB-lite"/>
    </source>
</evidence>
<dbReference type="Proteomes" id="UP000051574">
    <property type="component" value="Unassembled WGS sequence"/>
</dbReference>
<name>A0A0T6BAI4_9SCAR</name>
<comment type="caution">
    <text evidence="2">The sequence shown here is derived from an EMBL/GenBank/DDBJ whole genome shotgun (WGS) entry which is preliminary data.</text>
</comment>
<dbReference type="OrthoDB" id="661148at2759"/>
<evidence type="ECO:0000313" key="3">
    <source>
        <dbReference type="Proteomes" id="UP000051574"/>
    </source>
</evidence>
<dbReference type="EMBL" id="LJIG01002631">
    <property type="protein sequence ID" value="KRT84309.1"/>
    <property type="molecule type" value="Genomic_DNA"/>
</dbReference>
<evidence type="ECO:0000313" key="2">
    <source>
        <dbReference type="EMBL" id="KRT84309.1"/>
    </source>
</evidence>
<reference evidence="2 3" key="1">
    <citation type="submission" date="2015-09" db="EMBL/GenBank/DDBJ databases">
        <title>Draft genome of the scarab beetle Oryctes borbonicus.</title>
        <authorList>
            <person name="Meyer J.M."/>
            <person name="Markov G.V."/>
            <person name="Baskaran P."/>
            <person name="Herrmann M."/>
            <person name="Sommer R.J."/>
            <person name="Roedelsperger C."/>
        </authorList>
    </citation>
    <scope>NUCLEOTIDE SEQUENCE [LARGE SCALE GENOMIC DNA]</scope>
    <source>
        <strain evidence="2">OB123</strain>
        <tissue evidence="2">Whole animal</tissue>
    </source>
</reference>
<feature type="compositionally biased region" description="Low complexity" evidence="1">
    <location>
        <begin position="228"/>
        <end position="239"/>
    </location>
</feature>
<feature type="non-terminal residue" evidence="2">
    <location>
        <position position="289"/>
    </location>
</feature>
<proteinExistence type="predicted"/>
<accession>A0A0T6BAI4</accession>
<feature type="compositionally biased region" description="Polar residues" evidence="1">
    <location>
        <begin position="241"/>
        <end position="252"/>
    </location>
</feature>
<organism evidence="2 3">
    <name type="scientific">Oryctes borbonicus</name>
    <dbReference type="NCBI Taxonomy" id="1629725"/>
    <lineage>
        <taxon>Eukaryota</taxon>
        <taxon>Metazoa</taxon>
        <taxon>Ecdysozoa</taxon>
        <taxon>Arthropoda</taxon>
        <taxon>Hexapoda</taxon>
        <taxon>Insecta</taxon>
        <taxon>Pterygota</taxon>
        <taxon>Neoptera</taxon>
        <taxon>Endopterygota</taxon>
        <taxon>Coleoptera</taxon>
        <taxon>Polyphaga</taxon>
        <taxon>Scarabaeiformia</taxon>
        <taxon>Scarabaeidae</taxon>
        <taxon>Dynastinae</taxon>
        <taxon>Oryctes</taxon>
    </lineage>
</organism>
<feature type="region of interest" description="Disordered" evidence="1">
    <location>
        <begin position="222"/>
        <end position="252"/>
    </location>
</feature>
<sequence length="289" mass="33117">MTSKKKELEIIYDLEWKNKPANVDEKSNMVGILDLPATTLDWKTFKSYVLKHSGASDDNVRVSYIDSEDREKPINCQLSFEIAMYTFRHRAKMNEIITLKLESVNGKKTDVKCIAKELSEMQKKLNPITKKNEKPPEWFLAYMKKFKEELLEEISVICSSKTHQINAHHARKLKADRQRSRKTPLLFADVINDKELSKSAKMERKLESKLEKLEHKTMKIKAKKMALRGSSDSDVGRSSSKNDATTYLPPNNSDMSMNASVLKRELAPHMIGGESYCQTWEISNSGSLP</sequence>
<dbReference type="AlphaFoldDB" id="A0A0T6BAI4"/>
<keyword evidence="3" id="KW-1185">Reference proteome</keyword>
<protein>
    <submittedName>
        <fullName evidence="2">Uncharacterized protein</fullName>
    </submittedName>
</protein>